<dbReference type="Gene3D" id="3.40.50.1820">
    <property type="entry name" value="alpha/beta hydrolase"/>
    <property type="match status" value="1"/>
</dbReference>
<evidence type="ECO:0000313" key="8">
    <source>
        <dbReference type="Proteomes" id="UP001344447"/>
    </source>
</evidence>
<dbReference type="FunFam" id="3.40.50.1820:FF:000107">
    <property type="entry name" value="Palmitoyl-protein thioesterase 1"/>
    <property type="match status" value="1"/>
</dbReference>
<reference evidence="7 8" key="1">
    <citation type="submission" date="2023-11" db="EMBL/GenBank/DDBJ databases">
        <title>Dfirmibasis_genome.</title>
        <authorList>
            <person name="Edelbroek B."/>
            <person name="Kjellin J."/>
            <person name="Jerlstrom-Hultqvist J."/>
            <person name="Soderbom F."/>
        </authorList>
    </citation>
    <scope>NUCLEOTIDE SEQUENCE [LARGE SCALE GENOMIC DNA]</scope>
    <source>
        <strain evidence="7 8">TNS-C-14</strain>
    </source>
</reference>
<dbReference type="AlphaFoldDB" id="A0AAN7TYF1"/>
<evidence type="ECO:0000256" key="1">
    <source>
        <dbReference type="ARBA" id="ARBA00010758"/>
    </source>
</evidence>
<dbReference type="Pfam" id="PF02089">
    <property type="entry name" value="Palm_thioest"/>
    <property type="match status" value="1"/>
</dbReference>
<proteinExistence type="inferred from homology"/>
<comment type="caution">
    <text evidence="7">The sequence shown here is derived from an EMBL/GenBank/DDBJ whole genome shotgun (WGS) entry which is preliminary data.</text>
</comment>
<dbReference type="EC" id="3.1.2.22" evidence="2"/>
<feature type="chain" id="PRO_5042934241" description="palmitoyl-protein hydrolase" evidence="6">
    <location>
        <begin position="21"/>
        <end position="289"/>
    </location>
</feature>
<dbReference type="GO" id="GO:0005764">
    <property type="term" value="C:lysosome"/>
    <property type="evidence" value="ECO:0007669"/>
    <property type="project" value="TreeGrafter"/>
</dbReference>
<sequence length="289" mass="32997">MKILSSLVLLITLVIALVSATRPVVLMHGFSTGKESMEPLKSWIEEAIPGIYVLNVEVGNGRFDSIFTTMDSQLEEFAQVVQADPNLVNGFNLIGFSQGTLIARAFVQRYNSPPVYNYIGWNGPQAGQFGTPFVNIPWIDKVLGTIPYEKTIQKKLAVAEYWKDPFKIEKYLERSLFLADINNEYPVKNTTYKDNLTKLNAMVLTYSTNDKTIIPKESGWFSFYADGSGKEVVPLQQQAQYTEDWLGLRTLDESNRLFFYTTTCTHRDHPIEDYCKPYFTNFTLPYLQN</sequence>
<keyword evidence="8" id="KW-1185">Reference proteome</keyword>
<evidence type="ECO:0000256" key="4">
    <source>
        <dbReference type="ARBA" id="ARBA00022801"/>
    </source>
</evidence>
<evidence type="ECO:0000256" key="3">
    <source>
        <dbReference type="ARBA" id="ARBA00022729"/>
    </source>
</evidence>
<name>A0AAN7TYF1_9MYCE</name>
<dbReference type="Proteomes" id="UP001344447">
    <property type="component" value="Unassembled WGS sequence"/>
</dbReference>
<feature type="signal peptide" evidence="6">
    <location>
        <begin position="1"/>
        <end position="20"/>
    </location>
</feature>
<dbReference type="GO" id="GO:0008474">
    <property type="term" value="F:palmitoyl-(protein) hydrolase activity"/>
    <property type="evidence" value="ECO:0007669"/>
    <property type="project" value="UniProtKB-EC"/>
</dbReference>
<gene>
    <name evidence="7" type="ORF">RB653_003747</name>
</gene>
<accession>A0AAN7TYF1</accession>
<dbReference type="PANTHER" id="PTHR11247:SF67">
    <property type="entry name" value="PALMITOYL-PROTEIN THIOESTERASE 3"/>
    <property type="match status" value="1"/>
</dbReference>
<dbReference type="PANTHER" id="PTHR11247">
    <property type="entry name" value="PALMITOYL-PROTEIN THIOESTERASE/DOLICHYLDIPHOSPHATASE 1"/>
    <property type="match status" value="1"/>
</dbReference>
<evidence type="ECO:0000256" key="5">
    <source>
        <dbReference type="ARBA" id="ARBA00023180"/>
    </source>
</evidence>
<evidence type="ECO:0000256" key="2">
    <source>
        <dbReference type="ARBA" id="ARBA00012423"/>
    </source>
</evidence>
<dbReference type="InterPro" id="IPR029058">
    <property type="entry name" value="AB_hydrolase_fold"/>
</dbReference>
<organism evidence="7 8">
    <name type="scientific">Dictyostelium firmibasis</name>
    <dbReference type="NCBI Taxonomy" id="79012"/>
    <lineage>
        <taxon>Eukaryota</taxon>
        <taxon>Amoebozoa</taxon>
        <taxon>Evosea</taxon>
        <taxon>Eumycetozoa</taxon>
        <taxon>Dictyostelia</taxon>
        <taxon>Dictyosteliales</taxon>
        <taxon>Dictyosteliaceae</taxon>
        <taxon>Dictyostelium</taxon>
    </lineage>
</organism>
<evidence type="ECO:0000256" key="6">
    <source>
        <dbReference type="SAM" id="SignalP"/>
    </source>
</evidence>
<dbReference type="SUPFAM" id="SSF53474">
    <property type="entry name" value="alpha/beta-Hydrolases"/>
    <property type="match status" value="1"/>
</dbReference>
<keyword evidence="3 6" id="KW-0732">Signal</keyword>
<comment type="similarity">
    <text evidence="1">Belongs to the palmitoyl-protein thioesterase family.</text>
</comment>
<dbReference type="EMBL" id="JAVFKY010000001">
    <property type="protein sequence ID" value="KAK5582164.1"/>
    <property type="molecule type" value="Genomic_DNA"/>
</dbReference>
<keyword evidence="5" id="KW-0325">Glycoprotein</keyword>
<keyword evidence="4" id="KW-0378">Hydrolase</keyword>
<evidence type="ECO:0000313" key="7">
    <source>
        <dbReference type="EMBL" id="KAK5582164.1"/>
    </source>
</evidence>
<protein>
    <recommendedName>
        <fullName evidence="2">palmitoyl-protein hydrolase</fullName>
        <ecNumber evidence="2">3.1.2.22</ecNumber>
    </recommendedName>
</protein>